<evidence type="ECO:0000256" key="5">
    <source>
        <dbReference type="RuleBase" id="RU362121"/>
    </source>
</evidence>
<feature type="compositionally biased region" description="Pro residues" evidence="6">
    <location>
        <begin position="1"/>
        <end position="10"/>
    </location>
</feature>
<gene>
    <name evidence="9" type="ORF">SEMRO_1239_G255290.1</name>
    <name evidence="8" type="ORF">SEMRO_156_G070900.1</name>
</gene>
<dbReference type="SMART" id="SM01117">
    <property type="entry name" value="Cyt-b5"/>
    <property type="match status" value="1"/>
</dbReference>
<evidence type="ECO:0000259" key="7">
    <source>
        <dbReference type="PROSITE" id="PS50255"/>
    </source>
</evidence>
<evidence type="ECO:0000313" key="9">
    <source>
        <dbReference type="EMBL" id="CAB9521844.1"/>
    </source>
</evidence>
<dbReference type="InterPro" id="IPR036400">
    <property type="entry name" value="Cyt_B5-like_heme/steroid_sf"/>
</dbReference>
<sequence>MGIVVHPPPSDYHSDAPMPSSGVHVVSSRSVGSVESDICSDSSCTACRLCDDVCGNSGCLCCEKKSAMKKCKELMCDCKNGEARYTMCQIRRHATEESAWLVAGGYVYDVTDYIACHPGGKNSILKKCGGVADCMQDLQFHSNKGKKLWRKYRIGRVLNCGEQEDKLWWMFWK</sequence>
<evidence type="ECO:0000313" key="10">
    <source>
        <dbReference type="Proteomes" id="UP001153069"/>
    </source>
</evidence>
<dbReference type="PROSITE" id="PS00191">
    <property type="entry name" value="CYTOCHROME_B5_1"/>
    <property type="match status" value="1"/>
</dbReference>
<dbReference type="FunFam" id="3.10.120.10:FF:000007">
    <property type="entry name" value="Sulfite oxidase, mitochondrial"/>
    <property type="match status" value="1"/>
</dbReference>
<evidence type="ECO:0000256" key="4">
    <source>
        <dbReference type="ARBA" id="ARBA00038168"/>
    </source>
</evidence>
<evidence type="ECO:0000256" key="6">
    <source>
        <dbReference type="SAM" id="MobiDB-lite"/>
    </source>
</evidence>
<protein>
    <submittedName>
        <fullName evidence="8">Nitrate reductase [NADH]</fullName>
    </submittedName>
</protein>
<dbReference type="EMBL" id="CAICTM010001237">
    <property type="protein sequence ID" value="CAB9521844.1"/>
    <property type="molecule type" value="Genomic_DNA"/>
</dbReference>
<feature type="region of interest" description="Disordered" evidence="6">
    <location>
        <begin position="1"/>
        <end position="21"/>
    </location>
</feature>
<dbReference type="PANTHER" id="PTHR19359">
    <property type="entry name" value="CYTOCHROME B5"/>
    <property type="match status" value="1"/>
</dbReference>
<dbReference type="SUPFAM" id="SSF55856">
    <property type="entry name" value="Cytochrome b5-like heme/steroid binding domain"/>
    <property type="match status" value="1"/>
</dbReference>
<evidence type="ECO:0000256" key="2">
    <source>
        <dbReference type="ARBA" id="ARBA00022723"/>
    </source>
</evidence>
<dbReference type="InterPro" id="IPR001199">
    <property type="entry name" value="Cyt_B5-like_heme/steroid-bd"/>
</dbReference>
<dbReference type="EMBL" id="CAICTM010000155">
    <property type="protein sequence ID" value="CAB9503122.1"/>
    <property type="molecule type" value="Genomic_DNA"/>
</dbReference>
<evidence type="ECO:0000313" key="8">
    <source>
        <dbReference type="EMBL" id="CAB9503122.1"/>
    </source>
</evidence>
<evidence type="ECO:0000256" key="1">
    <source>
        <dbReference type="ARBA" id="ARBA00022617"/>
    </source>
</evidence>
<name>A0A9N8DI23_9STRA</name>
<proteinExistence type="inferred from homology"/>
<dbReference type="InterPro" id="IPR018506">
    <property type="entry name" value="Cyt_B5_heme-BS"/>
</dbReference>
<dbReference type="GO" id="GO:0020037">
    <property type="term" value="F:heme binding"/>
    <property type="evidence" value="ECO:0007669"/>
    <property type="project" value="UniProtKB-UniRule"/>
</dbReference>
<organism evidence="8 10">
    <name type="scientific">Seminavis robusta</name>
    <dbReference type="NCBI Taxonomy" id="568900"/>
    <lineage>
        <taxon>Eukaryota</taxon>
        <taxon>Sar</taxon>
        <taxon>Stramenopiles</taxon>
        <taxon>Ochrophyta</taxon>
        <taxon>Bacillariophyta</taxon>
        <taxon>Bacillariophyceae</taxon>
        <taxon>Bacillariophycidae</taxon>
        <taxon>Naviculales</taxon>
        <taxon>Naviculaceae</taxon>
        <taxon>Seminavis</taxon>
    </lineage>
</organism>
<dbReference type="InterPro" id="IPR050668">
    <property type="entry name" value="Cytochrome_b5"/>
</dbReference>
<dbReference type="AlphaFoldDB" id="A0A9N8DI23"/>
<comment type="caution">
    <text evidence="8">The sequence shown here is derived from an EMBL/GenBank/DDBJ whole genome shotgun (WGS) entry which is preliminary data.</text>
</comment>
<keyword evidence="10" id="KW-1185">Reference proteome</keyword>
<dbReference type="Gene3D" id="3.10.120.10">
    <property type="entry name" value="Cytochrome b5-like heme/steroid binding domain"/>
    <property type="match status" value="1"/>
</dbReference>
<dbReference type="Proteomes" id="UP001153069">
    <property type="component" value="Unassembled WGS sequence"/>
</dbReference>
<comment type="similarity">
    <text evidence="4 5">Belongs to the cytochrome b5 family.</text>
</comment>
<keyword evidence="1 5" id="KW-0349">Heme</keyword>
<evidence type="ECO:0000256" key="3">
    <source>
        <dbReference type="ARBA" id="ARBA00023004"/>
    </source>
</evidence>
<feature type="domain" description="Cytochrome b5 heme-binding" evidence="7">
    <location>
        <begin position="82"/>
        <end position="158"/>
    </location>
</feature>
<dbReference type="GO" id="GO:0016020">
    <property type="term" value="C:membrane"/>
    <property type="evidence" value="ECO:0007669"/>
    <property type="project" value="TreeGrafter"/>
</dbReference>
<dbReference type="PANTHER" id="PTHR19359:SF146">
    <property type="entry name" value="B5, PUTATIVE-RELATED"/>
    <property type="match status" value="1"/>
</dbReference>
<dbReference type="OrthoDB" id="43646at2759"/>
<keyword evidence="3 5" id="KW-0408">Iron</keyword>
<reference evidence="8" key="1">
    <citation type="submission" date="2020-06" db="EMBL/GenBank/DDBJ databases">
        <authorList>
            <consortium name="Plant Systems Biology data submission"/>
        </authorList>
    </citation>
    <scope>NUCLEOTIDE SEQUENCE</scope>
    <source>
        <strain evidence="8">D6</strain>
    </source>
</reference>
<keyword evidence="2 5" id="KW-0479">Metal-binding</keyword>
<dbReference type="Pfam" id="PF00173">
    <property type="entry name" value="Cyt-b5"/>
    <property type="match status" value="1"/>
</dbReference>
<dbReference type="PRINTS" id="PR00363">
    <property type="entry name" value="CYTOCHROMEB5"/>
</dbReference>
<dbReference type="GO" id="GO:0046872">
    <property type="term" value="F:metal ion binding"/>
    <property type="evidence" value="ECO:0007669"/>
    <property type="project" value="UniProtKB-UniRule"/>
</dbReference>
<dbReference type="PROSITE" id="PS50255">
    <property type="entry name" value="CYTOCHROME_B5_2"/>
    <property type="match status" value="1"/>
</dbReference>
<accession>A0A9N8DI23</accession>